<dbReference type="EMBL" id="JAVDWV010000026">
    <property type="protein sequence ID" value="MDR7157014.1"/>
    <property type="molecule type" value="Genomic_DNA"/>
</dbReference>
<proteinExistence type="predicted"/>
<keyword evidence="2" id="KW-1185">Reference proteome</keyword>
<name>A0ABU1X6V8_SPHXE</name>
<reference evidence="1 2" key="1">
    <citation type="submission" date="2023-07" db="EMBL/GenBank/DDBJ databases">
        <title>Sorghum-associated microbial communities from plants grown in Nebraska, USA.</title>
        <authorList>
            <person name="Schachtman D."/>
        </authorList>
    </citation>
    <scope>NUCLEOTIDE SEQUENCE [LARGE SCALE GENOMIC DNA]</scope>
    <source>
        <strain evidence="1 2">4256</strain>
    </source>
</reference>
<dbReference type="Proteomes" id="UP001267638">
    <property type="component" value="Unassembled WGS sequence"/>
</dbReference>
<evidence type="ECO:0000313" key="1">
    <source>
        <dbReference type="EMBL" id="MDR7157014.1"/>
    </source>
</evidence>
<comment type="caution">
    <text evidence="1">The sequence shown here is derived from an EMBL/GenBank/DDBJ whole genome shotgun (WGS) entry which is preliminary data.</text>
</comment>
<organism evidence="1 2">
    <name type="scientific">Sphingobium xenophagum</name>
    <dbReference type="NCBI Taxonomy" id="121428"/>
    <lineage>
        <taxon>Bacteria</taxon>
        <taxon>Pseudomonadati</taxon>
        <taxon>Pseudomonadota</taxon>
        <taxon>Alphaproteobacteria</taxon>
        <taxon>Sphingomonadales</taxon>
        <taxon>Sphingomonadaceae</taxon>
        <taxon>Sphingobium</taxon>
    </lineage>
</organism>
<gene>
    <name evidence="1" type="ORF">J2W40_003861</name>
</gene>
<evidence type="ECO:0000313" key="2">
    <source>
        <dbReference type="Proteomes" id="UP001267638"/>
    </source>
</evidence>
<accession>A0ABU1X6V8</accession>
<sequence length="43" mass="4486">MLGNQNGFELDKGQSDDLPVVGLVETSNPTPMIPILAHAAASH</sequence>
<protein>
    <submittedName>
        <fullName evidence="1">Uncharacterized protein</fullName>
    </submittedName>
</protein>